<dbReference type="RefSeq" id="WP_115088663.1">
    <property type="nucleotide sequence ID" value="NZ_CBCSFG010000003.1"/>
</dbReference>
<evidence type="ECO:0000256" key="1">
    <source>
        <dbReference type="SAM" id="Phobius"/>
    </source>
</evidence>
<keyword evidence="1" id="KW-0812">Transmembrane</keyword>
<feature type="transmembrane region" description="Helical" evidence="1">
    <location>
        <begin position="102"/>
        <end position="123"/>
    </location>
</feature>
<dbReference type="PANTHER" id="PTHR34821:SF2">
    <property type="entry name" value="INNER MEMBRANE PROTEIN YDCZ"/>
    <property type="match status" value="1"/>
</dbReference>
<protein>
    <submittedName>
        <fullName evidence="2">Membrane protein</fullName>
    </submittedName>
</protein>
<feature type="transmembrane region" description="Helical" evidence="1">
    <location>
        <begin position="135"/>
        <end position="154"/>
    </location>
</feature>
<accession>A0A380T4L3</accession>
<sequence length="160" mass="16364">MNLPAITATLLPLAIALLAGAAVPFQAGSNAALGRLLGHPLWASLVSLAVSVLMVIPALLVLRAPLPQLNALVQAPWWAWLGGVAGVAYITAALVLTPRLGAAGFIVCVIAGQVLSSLIIDQWGLMGLPERPVNGLRLAGVGLIVVGMLVVQWGTSTSAR</sequence>
<feature type="transmembrane region" description="Helical" evidence="1">
    <location>
        <begin position="41"/>
        <end position="65"/>
    </location>
</feature>
<evidence type="ECO:0000313" key="3">
    <source>
        <dbReference type="Proteomes" id="UP000255177"/>
    </source>
</evidence>
<dbReference type="InterPro" id="IPR006750">
    <property type="entry name" value="YdcZ"/>
</dbReference>
<dbReference type="GO" id="GO:0005886">
    <property type="term" value="C:plasma membrane"/>
    <property type="evidence" value="ECO:0007669"/>
    <property type="project" value="TreeGrafter"/>
</dbReference>
<dbReference type="PANTHER" id="PTHR34821">
    <property type="entry name" value="INNER MEMBRANE PROTEIN YDCZ"/>
    <property type="match status" value="1"/>
</dbReference>
<gene>
    <name evidence="2" type="ORF">CCOS864_04668</name>
</gene>
<dbReference type="EMBL" id="UIDD01000011">
    <property type="protein sequence ID" value="SUQ65197.1"/>
    <property type="molecule type" value="Genomic_DNA"/>
</dbReference>
<dbReference type="Proteomes" id="UP000255177">
    <property type="component" value="Unassembled WGS sequence"/>
</dbReference>
<proteinExistence type="predicted"/>
<name>A0A380T4L3_9PSED</name>
<feature type="transmembrane region" description="Helical" evidence="1">
    <location>
        <begin position="77"/>
        <end position="96"/>
    </location>
</feature>
<keyword evidence="3" id="KW-1185">Reference proteome</keyword>
<keyword evidence="1" id="KW-1133">Transmembrane helix</keyword>
<dbReference type="Pfam" id="PF04657">
    <property type="entry name" value="DMT_YdcZ"/>
    <property type="match status" value="1"/>
</dbReference>
<reference evidence="3" key="1">
    <citation type="submission" date="2018-07" db="EMBL/GenBank/DDBJ databases">
        <authorList>
            <person name="Blom J."/>
        </authorList>
    </citation>
    <scope>NUCLEOTIDE SEQUENCE [LARGE SCALE GENOMIC DNA]</scope>
    <source>
        <strain evidence="3">CCOS 864</strain>
    </source>
</reference>
<evidence type="ECO:0000313" key="2">
    <source>
        <dbReference type="EMBL" id="SUQ65197.1"/>
    </source>
</evidence>
<dbReference type="AlphaFoldDB" id="A0A380T4L3"/>
<organism evidence="2 3">
    <name type="scientific">Pseudomonas wadenswilerensis</name>
    <dbReference type="NCBI Taxonomy" id="1785161"/>
    <lineage>
        <taxon>Bacteria</taxon>
        <taxon>Pseudomonadati</taxon>
        <taxon>Pseudomonadota</taxon>
        <taxon>Gammaproteobacteria</taxon>
        <taxon>Pseudomonadales</taxon>
        <taxon>Pseudomonadaceae</taxon>
        <taxon>Pseudomonas</taxon>
    </lineage>
</organism>
<keyword evidence="1" id="KW-0472">Membrane</keyword>